<dbReference type="RefSeq" id="WP_109836009.1">
    <property type="nucleotide sequence ID" value="NZ_QGKM01000004.1"/>
</dbReference>
<dbReference type="OrthoDB" id="5003040at2"/>
<keyword evidence="1" id="KW-0732">Signal</keyword>
<name>A0A317CS46_9GAMM</name>
<feature type="chain" id="PRO_5016418035" evidence="1">
    <location>
        <begin position="23"/>
        <end position="231"/>
    </location>
</feature>
<gene>
    <name evidence="2" type="ORF">DKW60_02075</name>
</gene>
<evidence type="ECO:0000313" key="3">
    <source>
        <dbReference type="Proteomes" id="UP000245539"/>
    </source>
</evidence>
<feature type="signal peptide" evidence="1">
    <location>
        <begin position="1"/>
        <end position="22"/>
    </location>
</feature>
<proteinExistence type="predicted"/>
<accession>A0A317CS46</accession>
<evidence type="ECO:0000256" key="1">
    <source>
        <dbReference type="SAM" id="SignalP"/>
    </source>
</evidence>
<comment type="caution">
    <text evidence="2">The sequence shown here is derived from an EMBL/GenBank/DDBJ whole genome shotgun (WGS) entry which is preliminary data.</text>
</comment>
<dbReference type="Gene3D" id="3.10.450.40">
    <property type="match status" value="1"/>
</dbReference>
<reference evidence="2 3" key="1">
    <citation type="submission" date="2018-05" db="EMBL/GenBank/DDBJ databases">
        <title>Leucothrix arctica sp. nov., isolated from Arctic seawater.</title>
        <authorList>
            <person name="Choi A."/>
            <person name="Baek K."/>
        </authorList>
    </citation>
    <scope>NUCLEOTIDE SEQUENCE [LARGE SCALE GENOMIC DNA]</scope>
    <source>
        <strain evidence="2 3">JCM 18388</strain>
    </source>
</reference>
<dbReference type="Proteomes" id="UP000245539">
    <property type="component" value="Unassembled WGS sequence"/>
</dbReference>
<keyword evidence="3" id="KW-1185">Reference proteome</keyword>
<protein>
    <submittedName>
        <fullName evidence="2">Uncharacterized protein</fullName>
    </submittedName>
</protein>
<dbReference type="AlphaFoldDB" id="A0A317CS46"/>
<organism evidence="2 3">
    <name type="scientific">Leucothrix pacifica</name>
    <dbReference type="NCBI Taxonomy" id="1247513"/>
    <lineage>
        <taxon>Bacteria</taxon>
        <taxon>Pseudomonadati</taxon>
        <taxon>Pseudomonadota</taxon>
        <taxon>Gammaproteobacteria</taxon>
        <taxon>Thiotrichales</taxon>
        <taxon>Thiotrichaceae</taxon>
        <taxon>Leucothrix</taxon>
    </lineage>
</organism>
<sequence>MKNKRMLVATVCSLLLSTAVQANSMDPVSDSEVSRAKSLAQVAASAPAVSIFSSRSARVAVQSEDTATTPTVEFLRVEAHRFDKNDPNIGQRWADVTSYDYATDELIIAVVNLDTDKVISTKRHKDMQPPMSQAELTRALNIVMDDPEERSILNAEYKRITGDSLNSIDQLNYKAFTFFADSMPNVVNSASSSCGAQRCAQLMLYTHDNIVFEVSPIVNLSAGVVTQRMGY</sequence>
<dbReference type="EMBL" id="QGKM01000004">
    <property type="protein sequence ID" value="PWR00364.1"/>
    <property type="molecule type" value="Genomic_DNA"/>
</dbReference>
<evidence type="ECO:0000313" key="2">
    <source>
        <dbReference type="EMBL" id="PWR00364.1"/>
    </source>
</evidence>